<keyword evidence="2" id="KW-0812">Transmembrane</keyword>
<evidence type="ECO:0000256" key="5">
    <source>
        <dbReference type="SAM" id="SignalP"/>
    </source>
</evidence>
<dbReference type="Gene3D" id="3.30.2420.10">
    <property type="entry name" value="TonB"/>
    <property type="match status" value="1"/>
</dbReference>
<sequence>MRLRCFLFILLAFSYGLGPAGMVQAQQSSSEVVRPVVRRTEPRYPEIARRMNIYGIVKVFAVVTPDGKVKSVEPAGGHPLLIEAAREAITQWRFAPAGAESRELIELHFNPQSK</sequence>
<dbReference type="InterPro" id="IPR037682">
    <property type="entry name" value="TonB_C"/>
</dbReference>
<dbReference type="NCBIfam" id="TIGR01352">
    <property type="entry name" value="tonB_Cterm"/>
    <property type="match status" value="1"/>
</dbReference>
<evidence type="ECO:0000256" key="4">
    <source>
        <dbReference type="ARBA" id="ARBA00023136"/>
    </source>
</evidence>
<feature type="domain" description="TonB C-terminal" evidence="6">
    <location>
        <begin position="29"/>
        <end position="114"/>
    </location>
</feature>
<protein>
    <submittedName>
        <fullName evidence="7">TonB-like protein</fullName>
    </submittedName>
</protein>
<dbReference type="SUPFAM" id="SSF74653">
    <property type="entry name" value="TolA/TonB C-terminal domain"/>
    <property type="match status" value="1"/>
</dbReference>
<dbReference type="InterPro" id="IPR006260">
    <property type="entry name" value="TonB/TolA_C"/>
</dbReference>
<dbReference type="GO" id="GO:0015891">
    <property type="term" value="P:siderophore transport"/>
    <property type="evidence" value="ECO:0007669"/>
    <property type="project" value="InterPro"/>
</dbReference>
<comment type="subcellular location">
    <subcellularLocation>
        <location evidence="1">Membrane</location>
        <topology evidence="1">Single-pass membrane protein</topology>
    </subcellularLocation>
</comment>
<dbReference type="InterPro" id="IPR003538">
    <property type="entry name" value="TonB"/>
</dbReference>
<dbReference type="GO" id="GO:0016020">
    <property type="term" value="C:membrane"/>
    <property type="evidence" value="ECO:0007669"/>
    <property type="project" value="UniProtKB-SubCell"/>
</dbReference>
<dbReference type="GO" id="GO:0055085">
    <property type="term" value="P:transmembrane transport"/>
    <property type="evidence" value="ECO:0007669"/>
    <property type="project" value="InterPro"/>
</dbReference>
<accession>A0A2U3K563</accession>
<feature type="chain" id="PRO_5015657688" evidence="5">
    <location>
        <begin position="26"/>
        <end position="114"/>
    </location>
</feature>
<evidence type="ECO:0000256" key="3">
    <source>
        <dbReference type="ARBA" id="ARBA00022989"/>
    </source>
</evidence>
<keyword evidence="5" id="KW-0732">Signal</keyword>
<keyword evidence="4" id="KW-0472">Membrane</keyword>
<dbReference type="Proteomes" id="UP000238701">
    <property type="component" value="Unassembled WGS sequence"/>
</dbReference>
<proteinExistence type="predicted"/>
<dbReference type="EMBL" id="OMOD01000040">
    <property type="protein sequence ID" value="SPF34815.1"/>
    <property type="molecule type" value="Genomic_DNA"/>
</dbReference>
<dbReference type="PROSITE" id="PS52015">
    <property type="entry name" value="TONB_CTD"/>
    <property type="match status" value="1"/>
</dbReference>
<evidence type="ECO:0000259" key="6">
    <source>
        <dbReference type="PROSITE" id="PS52015"/>
    </source>
</evidence>
<evidence type="ECO:0000313" key="8">
    <source>
        <dbReference type="Proteomes" id="UP000238701"/>
    </source>
</evidence>
<dbReference type="Pfam" id="PF03544">
    <property type="entry name" value="TonB_C"/>
    <property type="match status" value="1"/>
</dbReference>
<evidence type="ECO:0000256" key="2">
    <source>
        <dbReference type="ARBA" id="ARBA00022692"/>
    </source>
</evidence>
<evidence type="ECO:0000256" key="1">
    <source>
        <dbReference type="ARBA" id="ARBA00004167"/>
    </source>
</evidence>
<dbReference type="AlphaFoldDB" id="A0A2U3K563"/>
<organism evidence="7 8">
    <name type="scientific">Candidatus Sulfotelmatobacter kueseliae</name>
    <dbReference type="NCBI Taxonomy" id="2042962"/>
    <lineage>
        <taxon>Bacteria</taxon>
        <taxon>Pseudomonadati</taxon>
        <taxon>Acidobacteriota</taxon>
        <taxon>Terriglobia</taxon>
        <taxon>Terriglobales</taxon>
        <taxon>Candidatus Korobacteraceae</taxon>
        <taxon>Candidatus Sulfotelmatobacter</taxon>
    </lineage>
</organism>
<keyword evidence="3" id="KW-1133">Transmembrane helix</keyword>
<name>A0A2U3K563_9BACT</name>
<gene>
    <name evidence="7" type="ORF">SBA1_1340028</name>
</gene>
<evidence type="ECO:0000313" key="7">
    <source>
        <dbReference type="EMBL" id="SPF34815.1"/>
    </source>
</evidence>
<dbReference type="GO" id="GO:0030288">
    <property type="term" value="C:outer membrane-bounded periplasmic space"/>
    <property type="evidence" value="ECO:0007669"/>
    <property type="project" value="InterPro"/>
</dbReference>
<reference evidence="8" key="1">
    <citation type="submission" date="2018-02" db="EMBL/GenBank/DDBJ databases">
        <authorList>
            <person name="Hausmann B."/>
        </authorList>
    </citation>
    <scope>NUCLEOTIDE SEQUENCE [LARGE SCALE GENOMIC DNA]</scope>
    <source>
        <strain evidence="8">Peat soil MAG SbA1</strain>
    </source>
</reference>
<dbReference type="GO" id="GO:0031992">
    <property type="term" value="F:energy transducer activity"/>
    <property type="evidence" value="ECO:0007669"/>
    <property type="project" value="InterPro"/>
</dbReference>
<dbReference type="PRINTS" id="PR01374">
    <property type="entry name" value="TONBPROTEIN"/>
</dbReference>
<dbReference type="OrthoDB" id="122682at2"/>
<feature type="signal peptide" evidence="5">
    <location>
        <begin position="1"/>
        <end position="25"/>
    </location>
</feature>